<dbReference type="PANTHER" id="PTHR36434:SF1">
    <property type="entry name" value="MEMBRANE PROTEASE YUGP-RELATED"/>
    <property type="match status" value="1"/>
</dbReference>
<dbReference type="InterPro" id="IPR007395">
    <property type="entry name" value="Zn_peptidase_2"/>
</dbReference>
<evidence type="ECO:0000313" key="2">
    <source>
        <dbReference type="EMBL" id="XCC61629.1"/>
    </source>
</evidence>
<dbReference type="EMBL" id="CP117826">
    <property type="protein sequence ID" value="XCC61629.1"/>
    <property type="molecule type" value="Genomic_DNA"/>
</dbReference>
<feature type="transmembrane region" description="Helical" evidence="1">
    <location>
        <begin position="207"/>
        <end position="228"/>
    </location>
</feature>
<sequence>MFFPLWLDWTWLILIPAFIITIWAQARVSSAYKKYSAIPAQSGVSGREFAQTMLRQNGVTGVTVRSVPGNMTDHFDPRSQTVNLSEGVYAKHSIAAVSIAAHECGHVLQKEKKYGPMRVRNAIVPVVNFATKLAFPLILIGILFSARTPGMGVLVDIGAWVYFAVVIFQLITLPVEFNASKRAMANISASGVLTAQEQTEAKRMLNAAAMTYVAAMLASFLSFLRLLVLSRRNN</sequence>
<accession>A0AAU8A7F0</accession>
<dbReference type="RefSeq" id="WP_353423027.1">
    <property type="nucleotide sequence ID" value="NZ_CP117826.1"/>
</dbReference>
<protein>
    <submittedName>
        <fullName evidence="2">Zinc metallopeptidase</fullName>
    </submittedName>
</protein>
<feature type="transmembrane region" description="Helical" evidence="1">
    <location>
        <begin position="157"/>
        <end position="175"/>
    </location>
</feature>
<reference evidence="2" key="1">
    <citation type="submission" date="2023-02" db="EMBL/GenBank/DDBJ databases">
        <title>Gut commensal Christensenella minuta modulates host metabolism via a new class of secondary bile acids.</title>
        <authorList>
            <person name="Liu C."/>
        </authorList>
    </citation>
    <scope>NUCLEOTIDE SEQUENCE</scope>
    <source>
        <strain evidence="2">CA70</strain>
    </source>
</reference>
<organism evidence="2">
    <name type="scientific">Christensenella massiliensis</name>
    <dbReference type="NCBI Taxonomy" id="1805714"/>
    <lineage>
        <taxon>Bacteria</taxon>
        <taxon>Bacillati</taxon>
        <taxon>Bacillota</taxon>
        <taxon>Clostridia</taxon>
        <taxon>Christensenellales</taxon>
        <taxon>Christensenellaceae</taxon>
        <taxon>Christensenella</taxon>
    </lineage>
</organism>
<feature type="transmembrane region" description="Helical" evidence="1">
    <location>
        <begin position="6"/>
        <end position="24"/>
    </location>
</feature>
<keyword evidence="1" id="KW-0472">Membrane</keyword>
<proteinExistence type="predicted"/>
<name>A0AAU8A7F0_9FIRM</name>
<feature type="transmembrane region" description="Helical" evidence="1">
    <location>
        <begin position="122"/>
        <end position="145"/>
    </location>
</feature>
<keyword evidence="1" id="KW-1133">Transmembrane helix</keyword>
<gene>
    <name evidence="2" type="ORF">PUP29_08835</name>
</gene>
<evidence type="ECO:0000256" key="1">
    <source>
        <dbReference type="SAM" id="Phobius"/>
    </source>
</evidence>
<dbReference type="AlphaFoldDB" id="A0AAU8A7F0"/>
<dbReference type="PANTHER" id="PTHR36434">
    <property type="entry name" value="MEMBRANE PROTEASE YUGP-RELATED"/>
    <property type="match status" value="1"/>
</dbReference>
<keyword evidence="1" id="KW-0812">Transmembrane</keyword>
<dbReference type="Pfam" id="PF04298">
    <property type="entry name" value="Zn_peptidase_2"/>
    <property type="match status" value="1"/>
</dbReference>